<comment type="caution">
    <text evidence="2">The sequence shown here is derived from an EMBL/GenBank/DDBJ whole genome shotgun (WGS) entry which is preliminary data.</text>
</comment>
<sequence length="215" mass="24135">METAWTTQVAGVTAPRVHASLVTTVRCMTNFVHASPHLCSSHRNEALSTDHAAIEVRMKPHAPSEVLSSLLVHHRRHCRKSPPLPDHCLGPARPPPDHHQITAGPLPDQHRTTAELPSRCRWTTVGPPCCHRLTAGVLPVSRLAELTRSIWNLFEQLDFIDTTFPYCLEMDFCMPDCMRGYGQPVEWLDRSLVWSIKCMRAVTPSTLSAVFCFAR</sequence>
<evidence type="ECO:0000313" key="2">
    <source>
        <dbReference type="EMBL" id="KAF3536757.1"/>
    </source>
</evidence>
<gene>
    <name evidence="2" type="ORF">F2Q69_00022795</name>
</gene>
<accession>A0A8S9Q3G7</accession>
<proteinExistence type="predicted"/>
<name>A0A8S9Q3G7_BRACR</name>
<evidence type="ECO:0000256" key="1">
    <source>
        <dbReference type="SAM" id="MobiDB-lite"/>
    </source>
</evidence>
<protein>
    <submittedName>
        <fullName evidence="2">Uncharacterized protein</fullName>
    </submittedName>
</protein>
<dbReference type="Proteomes" id="UP000712600">
    <property type="component" value="Unassembled WGS sequence"/>
</dbReference>
<dbReference type="EMBL" id="QGKX02001290">
    <property type="protein sequence ID" value="KAF3536757.1"/>
    <property type="molecule type" value="Genomic_DNA"/>
</dbReference>
<reference evidence="2" key="1">
    <citation type="submission" date="2019-12" db="EMBL/GenBank/DDBJ databases">
        <title>Genome sequencing and annotation of Brassica cretica.</title>
        <authorList>
            <person name="Studholme D.J."/>
            <person name="Sarris P."/>
        </authorList>
    </citation>
    <scope>NUCLEOTIDE SEQUENCE</scope>
    <source>
        <strain evidence="2">PFS-109/04</strain>
        <tissue evidence="2">Leaf</tissue>
    </source>
</reference>
<dbReference type="AlphaFoldDB" id="A0A8S9Q3G7"/>
<evidence type="ECO:0000313" key="3">
    <source>
        <dbReference type="Proteomes" id="UP000712600"/>
    </source>
</evidence>
<feature type="region of interest" description="Disordered" evidence="1">
    <location>
        <begin position="82"/>
        <end position="112"/>
    </location>
</feature>
<organism evidence="2 3">
    <name type="scientific">Brassica cretica</name>
    <name type="common">Mustard</name>
    <dbReference type="NCBI Taxonomy" id="69181"/>
    <lineage>
        <taxon>Eukaryota</taxon>
        <taxon>Viridiplantae</taxon>
        <taxon>Streptophyta</taxon>
        <taxon>Embryophyta</taxon>
        <taxon>Tracheophyta</taxon>
        <taxon>Spermatophyta</taxon>
        <taxon>Magnoliopsida</taxon>
        <taxon>eudicotyledons</taxon>
        <taxon>Gunneridae</taxon>
        <taxon>Pentapetalae</taxon>
        <taxon>rosids</taxon>
        <taxon>malvids</taxon>
        <taxon>Brassicales</taxon>
        <taxon>Brassicaceae</taxon>
        <taxon>Brassiceae</taxon>
        <taxon>Brassica</taxon>
    </lineage>
</organism>